<reference evidence="2 3" key="1">
    <citation type="submission" date="2015-05" db="EMBL/GenBank/DDBJ databases">
        <title>Distinctive expansion of gene families associated with plant cell wall degradation and secondary metabolism in the genomes of grapevine trunk pathogens.</title>
        <authorList>
            <person name="Lawrence D.P."/>
            <person name="Travadon R."/>
            <person name="Rolshausen P.E."/>
            <person name="Baumgartner K."/>
        </authorList>
    </citation>
    <scope>NUCLEOTIDE SEQUENCE [LARGE SCALE GENOMIC DNA]</scope>
    <source>
        <strain evidence="2">DA912</strain>
    </source>
</reference>
<gene>
    <name evidence="2" type="ORF">UCDDA912_g05159</name>
</gene>
<dbReference type="OrthoDB" id="7777654at2759"/>
<accession>A0A0G2I4N0</accession>
<dbReference type="STRING" id="1214573.A0A0G2I4N0"/>
<evidence type="ECO:0000256" key="1">
    <source>
        <dbReference type="SAM" id="Phobius"/>
    </source>
</evidence>
<organism evidence="2 3">
    <name type="scientific">Diaporthe ampelina</name>
    <dbReference type="NCBI Taxonomy" id="1214573"/>
    <lineage>
        <taxon>Eukaryota</taxon>
        <taxon>Fungi</taxon>
        <taxon>Dikarya</taxon>
        <taxon>Ascomycota</taxon>
        <taxon>Pezizomycotina</taxon>
        <taxon>Sordariomycetes</taxon>
        <taxon>Sordariomycetidae</taxon>
        <taxon>Diaporthales</taxon>
        <taxon>Diaporthaceae</taxon>
        <taxon>Diaporthe</taxon>
    </lineage>
</organism>
<name>A0A0G2I4N0_9PEZI</name>
<feature type="transmembrane region" description="Helical" evidence="1">
    <location>
        <begin position="49"/>
        <end position="66"/>
    </location>
</feature>
<dbReference type="EMBL" id="LCUC01000181">
    <property type="protein sequence ID" value="KKY34850.1"/>
    <property type="molecule type" value="Genomic_DNA"/>
</dbReference>
<sequence>MIMDGEFARNWNRIYVSSMSVVISFLISLIFCTDGYYLLDAVDSWNNNMSLLFVVWCECIAATTIYRHKDVVGLLGWPAYTVFNIGYIGGSAPPPFWKKNLWFEKAYCLSIYSGLQLTKDLNLVVATGKNWSIPFYWGFTIRFCSAPILGIVFSLGYPAVAAVRYDPLQIFGFIVGHLSMLIIAFGLVFPRMMDVFVPAERRGEGEIPFSPNLTVASAELSIGQRLEVGEETDARSDILDPGSNNRNGSIEKISFKSFQHALRSKKQASKLKEY</sequence>
<evidence type="ECO:0000313" key="3">
    <source>
        <dbReference type="Proteomes" id="UP000034680"/>
    </source>
</evidence>
<protein>
    <submittedName>
        <fullName evidence="2">Putative creatine transporter</fullName>
    </submittedName>
</protein>
<keyword evidence="3" id="KW-1185">Reference proteome</keyword>
<keyword evidence="1" id="KW-0812">Transmembrane</keyword>
<feature type="transmembrane region" description="Helical" evidence="1">
    <location>
        <begin position="135"/>
        <end position="156"/>
    </location>
</feature>
<dbReference type="AlphaFoldDB" id="A0A0G2I4N0"/>
<keyword evidence="1" id="KW-1133">Transmembrane helix</keyword>
<dbReference type="InterPro" id="IPR037272">
    <property type="entry name" value="SNS_sf"/>
</dbReference>
<keyword evidence="1" id="KW-0472">Membrane</keyword>
<feature type="transmembrane region" description="Helical" evidence="1">
    <location>
        <begin position="168"/>
        <end position="189"/>
    </location>
</feature>
<evidence type="ECO:0000313" key="2">
    <source>
        <dbReference type="EMBL" id="KKY34850.1"/>
    </source>
</evidence>
<comment type="caution">
    <text evidence="2">The sequence shown here is derived from an EMBL/GenBank/DDBJ whole genome shotgun (WGS) entry which is preliminary data.</text>
</comment>
<feature type="transmembrane region" description="Helical" evidence="1">
    <location>
        <begin position="12"/>
        <end position="37"/>
    </location>
</feature>
<reference evidence="2 3" key="2">
    <citation type="submission" date="2015-05" db="EMBL/GenBank/DDBJ databases">
        <authorList>
            <person name="Morales-Cruz A."/>
            <person name="Amrine K.C."/>
            <person name="Cantu D."/>
        </authorList>
    </citation>
    <scope>NUCLEOTIDE SEQUENCE [LARGE SCALE GENOMIC DNA]</scope>
    <source>
        <strain evidence="2">DA912</strain>
    </source>
</reference>
<proteinExistence type="predicted"/>
<dbReference type="Proteomes" id="UP000034680">
    <property type="component" value="Unassembled WGS sequence"/>
</dbReference>
<dbReference type="SUPFAM" id="SSF161070">
    <property type="entry name" value="SNF-like"/>
    <property type="match status" value="1"/>
</dbReference>